<evidence type="ECO:0000259" key="9">
    <source>
        <dbReference type="PROSITE" id="PS51918"/>
    </source>
</evidence>
<dbReference type="InterPro" id="IPR023404">
    <property type="entry name" value="rSAM_horseshoe"/>
</dbReference>
<evidence type="ECO:0000256" key="6">
    <source>
        <dbReference type="ARBA" id="ARBA00023004"/>
    </source>
</evidence>
<reference evidence="10" key="1">
    <citation type="journal article" date="2015" name="Nature">
        <title>Complex archaea that bridge the gap between prokaryotes and eukaryotes.</title>
        <authorList>
            <person name="Spang A."/>
            <person name="Saw J.H."/>
            <person name="Jorgensen S.L."/>
            <person name="Zaremba-Niedzwiedzka K."/>
            <person name="Martijn J."/>
            <person name="Lind A.E."/>
            <person name="van Eijk R."/>
            <person name="Schleper C."/>
            <person name="Guy L."/>
            <person name="Ettema T.J."/>
        </authorList>
    </citation>
    <scope>NUCLEOTIDE SEQUENCE</scope>
</reference>
<keyword evidence="7" id="KW-0411">Iron-sulfur</keyword>
<dbReference type="GO" id="GO:0031419">
    <property type="term" value="F:cobalamin binding"/>
    <property type="evidence" value="ECO:0007669"/>
    <property type="project" value="InterPro"/>
</dbReference>
<name>A0A0F9EBM2_9ZZZZ</name>
<accession>A0A0F9EBM2</accession>
<dbReference type="InterPro" id="IPR006158">
    <property type="entry name" value="Cobalamin-bd"/>
</dbReference>
<sequence length="386" mass="43872">NIQKLTTHDLTQYIISQKPDIVGFGGTLTEWPQASQVAASIKEQSPDICTVYGGPNASANPEKHVKYFDFVFRGWAEQSFRNFIIDYSGRDDWETIGGLIDGLCYQDENGAQHIEPPALNINLDDVKYPARDIIDIGSYKRVQFRDVCQQPTDIVVASRGCPFKCTFCSSKSIWNQKYLTRSVEAVIDEIKMMQRLYGTKTCHFREDNLVVNKQYLESLCEGLKKLHDETGLQWICQARADALTRDVIRMMKSSGCVVVCCGWESANDSTLKFIDKGFSFRDVVNTIQLLEEEKLCYSGGFLVGTLNETEKEIKNTLEFTKKVSQLPHSFVPRGAGRYVSWPISESYREVIDKDMVEFNWQNGEQLISGTYTLSAAQVEECIARNW</sequence>
<dbReference type="Pfam" id="PF02310">
    <property type="entry name" value="B12-binding"/>
    <property type="match status" value="1"/>
</dbReference>
<keyword evidence="5" id="KW-0479">Metal-binding</keyword>
<comment type="cofactor">
    <cofactor evidence="1">
        <name>[4Fe-4S] cluster</name>
        <dbReference type="ChEBI" id="CHEBI:49883"/>
    </cofactor>
</comment>
<dbReference type="SFLD" id="SFLDG01082">
    <property type="entry name" value="B12-binding_domain_containing"/>
    <property type="match status" value="1"/>
</dbReference>
<evidence type="ECO:0000256" key="5">
    <source>
        <dbReference type="ARBA" id="ARBA00022723"/>
    </source>
</evidence>
<dbReference type="GO" id="GO:0003824">
    <property type="term" value="F:catalytic activity"/>
    <property type="evidence" value="ECO:0007669"/>
    <property type="project" value="InterPro"/>
</dbReference>
<dbReference type="PANTHER" id="PTHR43409:SF7">
    <property type="entry name" value="BLL1977 PROTEIN"/>
    <property type="match status" value="1"/>
</dbReference>
<keyword evidence="4" id="KW-0949">S-adenosyl-L-methionine</keyword>
<keyword evidence="3" id="KW-0808">Transferase</keyword>
<evidence type="ECO:0000256" key="4">
    <source>
        <dbReference type="ARBA" id="ARBA00022691"/>
    </source>
</evidence>
<evidence type="ECO:0000256" key="1">
    <source>
        <dbReference type="ARBA" id="ARBA00001966"/>
    </source>
</evidence>
<dbReference type="PANTHER" id="PTHR43409">
    <property type="entry name" value="ANAEROBIC MAGNESIUM-PROTOPORPHYRIN IX MONOMETHYL ESTER CYCLASE-RELATED"/>
    <property type="match status" value="1"/>
</dbReference>
<dbReference type="InterPro" id="IPR034466">
    <property type="entry name" value="Methyltransferase_Class_B"/>
</dbReference>
<dbReference type="SMART" id="SM00729">
    <property type="entry name" value="Elp3"/>
    <property type="match status" value="1"/>
</dbReference>
<dbReference type="InterPro" id="IPR007197">
    <property type="entry name" value="rSAM"/>
</dbReference>
<dbReference type="SFLD" id="SFLDS00029">
    <property type="entry name" value="Radical_SAM"/>
    <property type="match status" value="1"/>
</dbReference>
<evidence type="ECO:0000256" key="7">
    <source>
        <dbReference type="ARBA" id="ARBA00023014"/>
    </source>
</evidence>
<dbReference type="SUPFAM" id="SSF102114">
    <property type="entry name" value="Radical SAM enzymes"/>
    <property type="match status" value="1"/>
</dbReference>
<dbReference type="InterPro" id="IPR006638">
    <property type="entry name" value="Elp3/MiaA/NifB-like_rSAM"/>
</dbReference>
<dbReference type="GO" id="GO:0051539">
    <property type="term" value="F:4 iron, 4 sulfur cluster binding"/>
    <property type="evidence" value="ECO:0007669"/>
    <property type="project" value="UniProtKB-KW"/>
</dbReference>
<dbReference type="PROSITE" id="PS51918">
    <property type="entry name" value="RADICAL_SAM"/>
    <property type="match status" value="1"/>
</dbReference>
<feature type="non-terminal residue" evidence="10">
    <location>
        <position position="1"/>
    </location>
</feature>
<dbReference type="SFLD" id="SFLDG01123">
    <property type="entry name" value="methyltransferase_(Class_B)"/>
    <property type="match status" value="1"/>
</dbReference>
<dbReference type="AlphaFoldDB" id="A0A0F9EBM2"/>
<gene>
    <name evidence="10" type="ORF">LCGC14_2094700</name>
</gene>
<dbReference type="Gene3D" id="3.40.50.280">
    <property type="entry name" value="Cobalamin-binding domain"/>
    <property type="match status" value="1"/>
</dbReference>
<dbReference type="InterPro" id="IPR058240">
    <property type="entry name" value="rSAM_sf"/>
</dbReference>
<comment type="caution">
    <text evidence="10">The sequence shown here is derived from an EMBL/GenBank/DDBJ whole genome shotgun (WGS) entry which is preliminary data.</text>
</comment>
<organism evidence="10">
    <name type="scientific">marine sediment metagenome</name>
    <dbReference type="NCBI Taxonomy" id="412755"/>
    <lineage>
        <taxon>unclassified sequences</taxon>
        <taxon>metagenomes</taxon>
        <taxon>ecological metagenomes</taxon>
    </lineage>
</organism>
<dbReference type="GO" id="GO:0046872">
    <property type="term" value="F:metal ion binding"/>
    <property type="evidence" value="ECO:0007669"/>
    <property type="project" value="UniProtKB-KW"/>
</dbReference>
<dbReference type="PROSITE" id="PS51332">
    <property type="entry name" value="B12_BINDING"/>
    <property type="match status" value="1"/>
</dbReference>
<evidence type="ECO:0000313" key="10">
    <source>
        <dbReference type="EMBL" id="KKL71458.1"/>
    </source>
</evidence>
<dbReference type="InterPro" id="IPR051198">
    <property type="entry name" value="BchE-like"/>
</dbReference>
<dbReference type="GO" id="GO:0005829">
    <property type="term" value="C:cytosol"/>
    <property type="evidence" value="ECO:0007669"/>
    <property type="project" value="TreeGrafter"/>
</dbReference>
<protein>
    <submittedName>
        <fullName evidence="10">Uncharacterized protein</fullName>
    </submittedName>
</protein>
<dbReference type="Gene3D" id="3.80.30.20">
    <property type="entry name" value="tm_1862 like domain"/>
    <property type="match status" value="1"/>
</dbReference>
<feature type="domain" description="B12-binding" evidence="8">
    <location>
        <begin position="1"/>
        <end position="94"/>
    </location>
</feature>
<dbReference type="EMBL" id="LAZR01025587">
    <property type="protein sequence ID" value="KKL71458.1"/>
    <property type="molecule type" value="Genomic_DNA"/>
</dbReference>
<keyword evidence="2" id="KW-0489">Methyltransferase</keyword>
<dbReference type="Pfam" id="PF04055">
    <property type="entry name" value="Radical_SAM"/>
    <property type="match status" value="1"/>
</dbReference>
<proteinExistence type="predicted"/>
<evidence type="ECO:0000256" key="3">
    <source>
        <dbReference type="ARBA" id="ARBA00022679"/>
    </source>
</evidence>
<evidence type="ECO:0000256" key="2">
    <source>
        <dbReference type="ARBA" id="ARBA00022603"/>
    </source>
</evidence>
<keyword evidence="6" id="KW-0408">Iron</keyword>
<feature type="domain" description="Radical SAM core" evidence="9">
    <location>
        <begin position="147"/>
        <end position="370"/>
    </location>
</feature>
<evidence type="ECO:0000259" key="8">
    <source>
        <dbReference type="PROSITE" id="PS51332"/>
    </source>
</evidence>